<feature type="region of interest" description="Disordered" evidence="1">
    <location>
        <begin position="114"/>
        <end position="146"/>
    </location>
</feature>
<proteinExistence type="predicted"/>
<dbReference type="AlphaFoldDB" id="A0AAD6G6Y4"/>
<evidence type="ECO:0000313" key="4">
    <source>
        <dbReference type="Proteomes" id="UP001213681"/>
    </source>
</evidence>
<organism evidence="3 4">
    <name type="scientific">Penicillium daleae</name>
    <dbReference type="NCBI Taxonomy" id="63821"/>
    <lineage>
        <taxon>Eukaryota</taxon>
        <taxon>Fungi</taxon>
        <taxon>Dikarya</taxon>
        <taxon>Ascomycota</taxon>
        <taxon>Pezizomycotina</taxon>
        <taxon>Eurotiomycetes</taxon>
        <taxon>Eurotiomycetidae</taxon>
        <taxon>Eurotiales</taxon>
        <taxon>Aspergillaceae</taxon>
        <taxon>Penicillium</taxon>
    </lineage>
</organism>
<dbReference type="GeneID" id="81596258"/>
<protein>
    <recommendedName>
        <fullName evidence="2">BHLH domain-containing protein</fullName>
    </recommendedName>
</protein>
<feature type="compositionally biased region" description="Polar residues" evidence="1">
    <location>
        <begin position="327"/>
        <end position="352"/>
    </location>
</feature>
<feature type="region of interest" description="Disordered" evidence="1">
    <location>
        <begin position="40"/>
        <end position="72"/>
    </location>
</feature>
<evidence type="ECO:0000256" key="1">
    <source>
        <dbReference type="SAM" id="MobiDB-lite"/>
    </source>
</evidence>
<dbReference type="CDD" id="cd11392">
    <property type="entry name" value="bHLH_ScPHO4_like"/>
    <property type="match status" value="1"/>
</dbReference>
<feature type="compositionally biased region" description="Polar residues" evidence="1">
    <location>
        <begin position="716"/>
        <end position="725"/>
    </location>
</feature>
<reference evidence="3" key="1">
    <citation type="submission" date="2022-12" db="EMBL/GenBank/DDBJ databases">
        <authorList>
            <person name="Petersen C."/>
        </authorList>
    </citation>
    <scope>NUCLEOTIDE SEQUENCE</scope>
    <source>
        <strain evidence="3">IBT 16125</strain>
    </source>
</reference>
<name>A0AAD6G6Y4_9EURO</name>
<feature type="compositionally biased region" description="Pro residues" evidence="1">
    <location>
        <begin position="355"/>
        <end position="372"/>
    </location>
</feature>
<dbReference type="InterPro" id="IPR036638">
    <property type="entry name" value="HLH_DNA-bd_sf"/>
</dbReference>
<gene>
    <name evidence="3" type="ORF">N7458_002632</name>
</gene>
<dbReference type="SUPFAM" id="SSF47459">
    <property type="entry name" value="HLH, helix-loop-helix DNA-binding domain"/>
    <property type="match status" value="1"/>
</dbReference>
<reference evidence="3" key="2">
    <citation type="journal article" date="2023" name="IMA Fungus">
        <title>Comparative genomic study of the Penicillium genus elucidates a diverse pangenome and 15 lateral gene transfer events.</title>
        <authorList>
            <person name="Petersen C."/>
            <person name="Sorensen T."/>
            <person name="Nielsen M.R."/>
            <person name="Sondergaard T.E."/>
            <person name="Sorensen J.L."/>
            <person name="Fitzpatrick D.A."/>
            <person name="Frisvad J.C."/>
            <person name="Nielsen K.L."/>
        </authorList>
    </citation>
    <scope>NUCLEOTIDE SEQUENCE</scope>
    <source>
        <strain evidence="3">IBT 16125</strain>
    </source>
</reference>
<feature type="compositionally biased region" description="Polar residues" evidence="1">
    <location>
        <begin position="55"/>
        <end position="72"/>
    </location>
</feature>
<dbReference type="Gene3D" id="4.10.280.10">
    <property type="entry name" value="Helix-loop-helix DNA-binding domain"/>
    <property type="match status" value="1"/>
</dbReference>
<evidence type="ECO:0000313" key="3">
    <source>
        <dbReference type="EMBL" id="KAJ5461080.1"/>
    </source>
</evidence>
<feature type="region of interest" description="Disordered" evidence="1">
    <location>
        <begin position="616"/>
        <end position="637"/>
    </location>
</feature>
<feature type="compositionally biased region" description="Polar residues" evidence="1">
    <location>
        <begin position="121"/>
        <end position="146"/>
    </location>
</feature>
<sequence length="725" mass="78546">MEHQPAMTWPEQIHESQLITAPGEDEFSNFLEFNMQFTDLDGHGPAQQQMQDQQHSMVPPTTTAPNQAMTSDPRSHQQFATAMEGLAMDFNGHGSMQSSMQSQPGPIPYSTPSMTPGFCAQDTTHPQQHSMSQQQGPPAQHYMQQGQQMIPPTPNSMELHGNAARYPQRVDDHSEMYDRYSRINEEQALYTPLVSPAMTPLESQFRLPEYTIPGEYFTPLTSPALEAQNAHTSNNGYQFHARQVSDVGFVPANAEVNPLPGTSAPPSPSIIRKTRRRTSAASSRLAGRATKSRQSPHIRAQTTQTQRARGKQHAPSLEDLYTSMAQELNKPPNNDVRSLQESSNEGSGQDSVSPEPLPDSLMPPPAVPPPRSSPAILPHQSSQQMPGTAATPATLMRLQRSQHAQEPSDQLMGQAQLEIPDEVMEDISLPEAAQPALQPRPKMNRIDTSVRNTASPIISANVTPSIEPRSTPAADRTPMSVAPSPRTLAMPSPSGPVPKRSDPSRASISSRKRPSVSSTHASPLLRPKISPSIQPLMRGSDSLSQDALYLASKSNYQHILDGTLPSGVSYPETLAENLSSKRTNHKLAEQGRRNRINNALKEIESLIPPEFIQLRQTTEAAPSGTKPGDKEKEKPANQAISKASAVEMAIDYIKALKNTLDETASKLAAAEARLAGVNLNDTPTSSSPVAAVPEKANTTPAITTATTNTTTTNGTDPDSSNKSPS</sequence>
<feature type="compositionally biased region" description="Polar residues" evidence="1">
    <location>
        <begin position="297"/>
        <end position="307"/>
    </location>
</feature>
<feature type="domain" description="BHLH" evidence="2">
    <location>
        <begin position="580"/>
        <end position="656"/>
    </location>
</feature>
<dbReference type="RefSeq" id="XP_056770122.1">
    <property type="nucleotide sequence ID" value="XM_056906015.1"/>
</dbReference>
<dbReference type="EMBL" id="JAPVEA010000002">
    <property type="protein sequence ID" value="KAJ5461080.1"/>
    <property type="molecule type" value="Genomic_DNA"/>
</dbReference>
<evidence type="ECO:0000259" key="2">
    <source>
        <dbReference type="PROSITE" id="PS50888"/>
    </source>
</evidence>
<dbReference type="InterPro" id="IPR011598">
    <property type="entry name" value="bHLH_dom"/>
</dbReference>
<feature type="region of interest" description="Disordered" evidence="1">
    <location>
        <begin position="676"/>
        <end position="725"/>
    </location>
</feature>
<dbReference type="Proteomes" id="UP001213681">
    <property type="component" value="Unassembled WGS sequence"/>
</dbReference>
<dbReference type="PROSITE" id="PS50888">
    <property type="entry name" value="BHLH"/>
    <property type="match status" value="1"/>
</dbReference>
<feature type="compositionally biased region" description="Low complexity" evidence="1">
    <location>
        <begin position="696"/>
        <end position="715"/>
    </location>
</feature>
<feature type="region of interest" description="Disordered" evidence="1">
    <location>
        <begin position="327"/>
        <end position="389"/>
    </location>
</feature>
<feature type="region of interest" description="Disordered" evidence="1">
    <location>
        <begin position="256"/>
        <end position="314"/>
    </location>
</feature>
<dbReference type="SMART" id="SM00353">
    <property type="entry name" value="HLH"/>
    <property type="match status" value="1"/>
</dbReference>
<feature type="compositionally biased region" description="Polar residues" evidence="1">
    <location>
        <begin position="446"/>
        <end position="464"/>
    </location>
</feature>
<dbReference type="GO" id="GO:0046983">
    <property type="term" value="F:protein dimerization activity"/>
    <property type="evidence" value="ECO:0007669"/>
    <property type="project" value="InterPro"/>
</dbReference>
<dbReference type="Pfam" id="PF00010">
    <property type="entry name" value="HLH"/>
    <property type="match status" value="1"/>
</dbReference>
<feature type="region of interest" description="Disordered" evidence="1">
    <location>
        <begin position="431"/>
        <end position="539"/>
    </location>
</feature>
<keyword evidence="4" id="KW-1185">Reference proteome</keyword>
<comment type="caution">
    <text evidence="3">The sequence shown here is derived from an EMBL/GenBank/DDBJ whole genome shotgun (WGS) entry which is preliminary data.</text>
</comment>
<accession>A0AAD6G6Y4</accession>